<dbReference type="RefSeq" id="WP_207451263.1">
    <property type="nucleotide sequence ID" value="NZ_CP061092.1"/>
</dbReference>
<accession>A0ABS3KIE9</accession>
<comment type="caution">
    <text evidence="1">The sequence shown here is derived from an EMBL/GenBank/DDBJ whole genome shotgun (WGS) entry which is preliminary data.</text>
</comment>
<gene>
    <name evidence="1" type="ORF">IAI60_21860</name>
</gene>
<evidence type="ECO:0000313" key="1">
    <source>
        <dbReference type="EMBL" id="MBO1077245.1"/>
    </source>
</evidence>
<protein>
    <submittedName>
        <fullName evidence="1">Uncharacterized protein</fullName>
    </submittedName>
</protein>
<keyword evidence="2" id="KW-1185">Reference proteome</keyword>
<evidence type="ECO:0000313" key="2">
    <source>
        <dbReference type="Proteomes" id="UP001518990"/>
    </source>
</evidence>
<organism evidence="1 2">
    <name type="scientific">Roseomonas marmotae</name>
    <dbReference type="NCBI Taxonomy" id="2768161"/>
    <lineage>
        <taxon>Bacteria</taxon>
        <taxon>Pseudomonadati</taxon>
        <taxon>Pseudomonadota</taxon>
        <taxon>Alphaproteobacteria</taxon>
        <taxon>Acetobacterales</taxon>
        <taxon>Roseomonadaceae</taxon>
        <taxon>Roseomonas</taxon>
    </lineage>
</organism>
<dbReference type="EMBL" id="JACTNF010000054">
    <property type="protein sequence ID" value="MBO1077245.1"/>
    <property type="molecule type" value="Genomic_DNA"/>
</dbReference>
<name>A0ABS3KIE9_9PROT</name>
<sequence length="111" mass="11535">MPAAKMALIGRSGSGPAEMSDAMAAAHVTWQRLMAEIGYPGDALLISLCQGELTLRGQAARTAALVSGCATWRSAGIAIGLDATAAHAVAISHRHRCARCRARPGVLLFRP</sequence>
<dbReference type="Proteomes" id="UP001518990">
    <property type="component" value="Unassembled WGS sequence"/>
</dbReference>
<proteinExistence type="predicted"/>
<reference evidence="1 2" key="1">
    <citation type="submission" date="2020-09" db="EMBL/GenBank/DDBJ databases">
        <title>Roseomonas.</title>
        <authorList>
            <person name="Zhu W."/>
        </authorList>
    </citation>
    <scope>NUCLEOTIDE SEQUENCE [LARGE SCALE GENOMIC DNA]</scope>
    <source>
        <strain evidence="1 2">1311</strain>
    </source>
</reference>